<evidence type="ECO:0000313" key="10">
    <source>
        <dbReference type="Proteomes" id="UP000183315"/>
    </source>
</evidence>
<feature type="transmembrane region" description="Helical" evidence="7">
    <location>
        <begin position="211"/>
        <end position="226"/>
    </location>
</feature>
<evidence type="ECO:0000256" key="2">
    <source>
        <dbReference type="ARBA" id="ARBA00022475"/>
    </source>
</evidence>
<evidence type="ECO:0000256" key="1">
    <source>
        <dbReference type="ARBA" id="ARBA00007150"/>
    </source>
</evidence>
<feature type="transmembrane region" description="Helical" evidence="7">
    <location>
        <begin position="95"/>
        <end position="116"/>
    </location>
</feature>
<feature type="transmembrane region" description="Helical" evidence="7">
    <location>
        <begin position="123"/>
        <end position="141"/>
    </location>
</feature>
<reference evidence="10" key="1">
    <citation type="submission" date="2016-10" db="EMBL/GenBank/DDBJ databases">
        <authorList>
            <person name="Varghese N."/>
        </authorList>
    </citation>
    <scope>NUCLEOTIDE SEQUENCE [LARGE SCALE GENOMIC DNA]</scope>
    <source>
        <strain evidence="10">DSM 24868</strain>
    </source>
</reference>
<dbReference type="EC" id="2.5.1.145" evidence="7"/>
<evidence type="ECO:0000256" key="7">
    <source>
        <dbReference type="HAMAP-Rule" id="MF_01147"/>
    </source>
</evidence>
<dbReference type="NCBIfam" id="TIGR00544">
    <property type="entry name" value="lgt"/>
    <property type="match status" value="1"/>
</dbReference>
<feature type="region of interest" description="Disordered" evidence="8">
    <location>
        <begin position="277"/>
        <end position="309"/>
    </location>
</feature>
<sequence length="309" mass="33771">MTTSIPSPPLEWSSFSIGPLTVHAYALWILLGIFVALWLTTRRWVERGGDAEVVGDIAFWAIPFGIVGGRIYHVITTPAPYWGPDGNPWDALKIWNGGLGIWGAVALGALGAWIGARRAGASFTAFADAAAPGVLIAQAIGRMGNYFNQELFGAPTTLPWALEIEERFRPAGYEQFATFHPTFLYEMVWNLAGAALIIWLDKKYDLRGGRVFWLYVMVYVSGRLWIEHVRIDDAVHIAGLRINEWVSIIVLAGSILAFVALGWRQRKAAVRPDRSQLAARVSHPDDAALPDDDASSDVADTPGDSPAGS</sequence>
<feature type="transmembrane region" description="Helical" evidence="7">
    <location>
        <begin position="20"/>
        <end position="41"/>
    </location>
</feature>
<protein>
    <recommendedName>
        <fullName evidence="7">Phosphatidylglycerol--prolipoprotein diacylglyceryl transferase</fullName>
        <ecNumber evidence="7">2.5.1.145</ecNumber>
    </recommendedName>
</protein>
<dbReference type="OrthoDB" id="871140at2"/>
<keyword evidence="9" id="KW-0449">Lipoprotein</keyword>
<dbReference type="RefSeq" id="WP_052405495.1">
    <property type="nucleotide sequence ID" value="NZ_BBLU01000001.1"/>
</dbReference>
<comment type="similarity">
    <text evidence="1 7">Belongs to the Lgt family.</text>
</comment>
<feature type="binding site" evidence="7">
    <location>
        <position position="142"/>
    </location>
    <ligand>
        <name>a 1,2-diacyl-sn-glycero-3-phospho-(1'-sn-glycerol)</name>
        <dbReference type="ChEBI" id="CHEBI:64716"/>
    </ligand>
</feature>
<dbReference type="STRING" id="1043493.SAMN05421637_0029"/>
<name>A0A1H6THB8_9MICO</name>
<feature type="transmembrane region" description="Helical" evidence="7">
    <location>
        <begin position="182"/>
        <end position="199"/>
    </location>
</feature>
<keyword evidence="2 7" id="KW-1003">Cell membrane</keyword>
<dbReference type="Pfam" id="PF01790">
    <property type="entry name" value="LGT"/>
    <property type="match status" value="1"/>
</dbReference>
<keyword evidence="5 7" id="KW-1133">Transmembrane helix</keyword>
<dbReference type="UniPathway" id="UPA00664"/>
<comment type="subcellular location">
    <subcellularLocation>
        <location evidence="7">Cell membrane</location>
        <topology evidence="7">Multi-pass membrane protein</topology>
    </subcellularLocation>
</comment>
<accession>A0A1H6THB8</accession>
<dbReference type="GO" id="GO:0008961">
    <property type="term" value="F:phosphatidylglycerol-prolipoprotein diacylglyceryl transferase activity"/>
    <property type="evidence" value="ECO:0007669"/>
    <property type="project" value="UniProtKB-UniRule"/>
</dbReference>
<keyword evidence="4 7" id="KW-0812">Transmembrane</keyword>
<keyword evidence="3 7" id="KW-0808">Transferase</keyword>
<evidence type="ECO:0000256" key="3">
    <source>
        <dbReference type="ARBA" id="ARBA00022679"/>
    </source>
</evidence>
<organism evidence="9 10">
    <name type="scientific">Demequina mangrovi</name>
    <dbReference type="NCBI Taxonomy" id="1043493"/>
    <lineage>
        <taxon>Bacteria</taxon>
        <taxon>Bacillati</taxon>
        <taxon>Actinomycetota</taxon>
        <taxon>Actinomycetes</taxon>
        <taxon>Micrococcales</taxon>
        <taxon>Demequinaceae</taxon>
        <taxon>Demequina</taxon>
    </lineage>
</organism>
<evidence type="ECO:0000256" key="8">
    <source>
        <dbReference type="SAM" id="MobiDB-lite"/>
    </source>
</evidence>
<comment type="function">
    <text evidence="7">Catalyzes the transfer of the diacylglyceryl group from phosphatidylglycerol to the sulfhydryl group of the N-terminal cysteine of a prolipoprotein, the first step in the formation of mature lipoproteins.</text>
</comment>
<evidence type="ECO:0000256" key="5">
    <source>
        <dbReference type="ARBA" id="ARBA00022989"/>
    </source>
</evidence>
<evidence type="ECO:0000256" key="6">
    <source>
        <dbReference type="ARBA" id="ARBA00023136"/>
    </source>
</evidence>
<dbReference type="InterPro" id="IPR001640">
    <property type="entry name" value="Lgt"/>
</dbReference>
<proteinExistence type="inferred from homology"/>
<evidence type="ECO:0000256" key="4">
    <source>
        <dbReference type="ARBA" id="ARBA00022692"/>
    </source>
</evidence>
<dbReference type="PANTHER" id="PTHR30589">
    <property type="entry name" value="PROLIPOPROTEIN DIACYLGLYCERYL TRANSFERASE"/>
    <property type="match status" value="1"/>
</dbReference>
<feature type="transmembrane region" description="Helical" evidence="7">
    <location>
        <begin position="53"/>
        <end position="75"/>
    </location>
</feature>
<dbReference type="eggNOG" id="COG0682">
    <property type="taxonomic scope" value="Bacteria"/>
</dbReference>
<dbReference type="EMBL" id="FNZI01000001">
    <property type="protein sequence ID" value="SEI79473.1"/>
    <property type="molecule type" value="Genomic_DNA"/>
</dbReference>
<gene>
    <name evidence="7" type="primary">lgt</name>
    <name evidence="9" type="ORF">SAMN05421637_0029</name>
</gene>
<dbReference type="AlphaFoldDB" id="A0A1H6THB8"/>
<comment type="pathway">
    <text evidence="7">Protein modification; lipoprotein biosynthesis (diacylglyceryl transfer).</text>
</comment>
<dbReference type="HAMAP" id="MF_01147">
    <property type="entry name" value="Lgt"/>
    <property type="match status" value="1"/>
</dbReference>
<keyword evidence="10" id="KW-1185">Reference proteome</keyword>
<dbReference type="Proteomes" id="UP000183315">
    <property type="component" value="Unassembled WGS sequence"/>
</dbReference>
<evidence type="ECO:0000313" key="9">
    <source>
        <dbReference type="EMBL" id="SEI79473.1"/>
    </source>
</evidence>
<dbReference type="PROSITE" id="PS01311">
    <property type="entry name" value="LGT"/>
    <property type="match status" value="1"/>
</dbReference>
<dbReference type="GO" id="GO:0005886">
    <property type="term" value="C:plasma membrane"/>
    <property type="evidence" value="ECO:0007669"/>
    <property type="project" value="UniProtKB-SubCell"/>
</dbReference>
<dbReference type="GO" id="GO:0042158">
    <property type="term" value="P:lipoprotein biosynthetic process"/>
    <property type="evidence" value="ECO:0007669"/>
    <property type="project" value="UniProtKB-UniRule"/>
</dbReference>
<comment type="catalytic activity">
    <reaction evidence="7">
        <text>L-cysteinyl-[prolipoprotein] + a 1,2-diacyl-sn-glycero-3-phospho-(1'-sn-glycerol) = an S-1,2-diacyl-sn-glyceryl-L-cysteinyl-[prolipoprotein] + sn-glycerol 1-phosphate + H(+)</text>
        <dbReference type="Rhea" id="RHEA:56712"/>
        <dbReference type="Rhea" id="RHEA-COMP:14679"/>
        <dbReference type="Rhea" id="RHEA-COMP:14680"/>
        <dbReference type="ChEBI" id="CHEBI:15378"/>
        <dbReference type="ChEBI" id="CHEBI:29950"/>
        <dbReference type="ChEBI" id="CHEBI:57685"/>
        <dbReference type="ChEBI" id="CHEBI:64716"/>
        <dbReference type="ChEBI" id="CHEBI:140658"/>
        <dbReference type="EC" id="2.5.1.145"/>
    </reaction>
</comment>
<keyword evidence="6 7" id="KW-0472">Membrane</keyword>
<feature type="transmembrane region" description="Helical" evidence="7">
    <location>
        <begin position="246"/>
        <end position="263"/>
    </location>
</feature>
<dbReference type="PANTHER" id="PTHR30589:SF0">
    <property type="entry name" value="PHOSPHATIDYLGLYCEROL--PROLIPOPROTEIN DIACYLGLYCERYL TRANSFERASE"/>
    <property type="match status" value="1"/>
</dbReference>